<dbReference type="RefSeq" id="WP_166642135.1">
    <property type="nucleotide sequence ID" value="NZ_SNZP01000002.1"/>
</dbReference>
<evidence type="ECO:0000313" key="2">
    <source>
        <dbReference type="Proteomes" id="UP000295611"/>
    </source>
</evidence>
<gene>
    <name evidence="1" type="ORF">DFP86_102318</name>
</gene>
<name>A0A4R7BB75_9NEIS</name>
<dbReference type="AlphaFoldDB" id="A0A4R7BB75"/>
<organism evidence="1 2">
    <name type="scientific">Paludibacterium purpuratum</name>
    <dbReference type="NCBI Taxonomy" id="1144873"/>
    <lineage>
        <taxon>Bacteria</taxon>
        <taxon>Pseudomonadati</taxon>
        <taxon>Pseudomonadota</taxon>
        <taxon>Betaproteobacteria</taxon>
        <taxon>Neisseriales</taxon>
        <taxon>Chromobacteriaceae</taxon>
        <taxon>Paludibacterium</taxon>
    </lineage>
</organism>
<proteinExistence type="predicted"/>
<keyword evidence="2" id="KW-1185">Reference proteome</keyword>
<protein>
    <submittedName>
        <fullName evidence="1">Uncharacterized protein</fullName>
    </submittedName>
</protein>
<accession>A0A4R7BB75</accession>
<evidence type="ECO:0000313" key="1">
    <source>
        <dbReference type="EMBL" id="TDR82204.1"/>
    </source>
</evidence>
<dbReference type="EMBL" id="SNZP01000002">
    <property type="protein sequence ID" value="TDR82204.1"/>
    <property type="molecule type" value="Genomic_DNA"/>
</dbReference>
<dbReference type="Proteomes" id="UP000295611">
    <property type="component" value="Unassembled WGS sequence"/>
</dbReference>
<comment type="caution">
    <text evidence="1">The sequence shown here is derived from an EMBL/GenBank/DDBJ whole genome shotgun (WGS) entry which is preliminary data.</text>
</comment>
<sequence length="143" mass="15404">MNLPRETIYAALFARLAAIPTLVTTSRKLRHWSDVQPAEQPALFQAQKNQRGVVTTPGAPTKWTLPADVYLYAWAPDDQLPSSIINSLLDAVEAALVPDNPMTGKCTLGGLVEHVYLDGEIETDGGVLGNQAIAIIPINIVTT</sequence>
<reference evidence="1 2" key="1">
    <citation type="submission" date="2019-03" db="EMBL/GenBank/DDBJ databases">
        <title>Genomic Encyclopedia of Type Strains, Phase III (KMG-III): the genomes of soil and plant-associated and newly described type strains.</title>
        <authorList>
            <person name="Whitman W."/>
        </authorList>
    </citation>
    <scope>NUCLEOTIDE SEQUENCE [LARGE SCALE GENOMIC DNA]</scope>
    <source>
        <strain evidence="1 2">CECT 8976</strain>
    </source>
</reference>